<sequence length="285" mass="30293">MSFRTSSWASWGAMSMFVLLWGSAAIFTRWALDHGSPSAVLLVRYGAAFAALLAVAPWRRGRWWPAAGTHGTVALAGLLMVALYSVCYFQAMAHGITPGLIATLLGVQPILTLALVERRFGAARLGGLLLALAGLAMVVWQSLVATRFAAAGLAFALGALACITAGAIVQKRVRQEPLQVLPLQYAVTLAVCLAFAQVQPLRLDGSAGFWLPALFLGLGISVLAQWLLYRLIQRGNLVNVTSLFYLVPAVTALLDYAVLGNLLAPMAVVGMLCILAGVILVHRRA</sequence>
<comment type="similarity">
    <text evidence="2">Belongs to the EamA transporter family.</text>
</comment>
<evidence type="ECO:0000256" key="1">
    <source>
        <dbReference type="ARBA" id="ARBA00004141"/>
    </source>
</evidence>
<keyword evidence="4 6" id="KW-1133">Transmembrane helix</keyword>
<dbReference type="PANTHER" id="PTHR32322:SF2">
    <property type="entry name" value="EAMA DOMAIN-CONTAINING PROTEIN"/>
    <property type="match status" value="1"/>
</dbReference>
<feature type="domain" description="EamA" evidence="7">
    <location>
        <begin position="17"/>
        <end position="139"/>
    </location>
</feature>
<dbReference type="Proteomes" id="UP000216225">
    <property type="component" value="Unassembled WGS sequence"/>
</dbReference>
<dbReference type="AlphaFoldDB" id="A0A3R7HTT6"/>
<feature type="transmembrane region" description="Helical" evidence="6">
    <location>
        <begin position="70"/>
        <end position="91"/>
    </location>
</feature>
<dbReference type="InterPro" id="IPR037185">
    <property type="entry name" value="EmrE-like"/>
</dbReference>
<reference evidence="8 9" key="1">
    <citation type="submission" date="2018-09" db="EMBL/GenBank/DDBJ databases">
        <title>Genome comparison of Alicycliphilus sp. BQ1, a polyurethanolytic bacterium, with its closest phylogenetic relatives Alicycliphilus denitrificans BC and K601, unable to attack polyurethane.</title>
        <authorList>
            <person name="Loza-Tavera H."/>
            <person name="Lozano L."/>
            <person name="Cevallos M."/>
            <person name="Maya-Lucas O."/>
            <person name="Garcia-Mena J."/>
            <person name="Hernandez J."/>
        </authorList>
    </citation>
    <scope>NUCLEOTIDE SEQUENCE [LARGE SCALE GENOMIC DNA]</scope>
    <source>
        <strain evidence="8 9">BQ1</strain>
    </source>
</reference>
<feature type="transmembrane region" description="Helical" evidence="6">
    <location>
        <begin position="262"/>
        <end position="281"/>
    </location>
</feature>
<organism evidence="8 9">
    <name type="scientific">Alicycliphilus denitrificans</name>
    <dbReference type="NCBI Taxonomy" id="179636"/>
    <lineage>
        <taxon>Bacteria</taxon>
        <taxon>Pseudomonadati</taxon>
        <taxon>Pseudomonadota</taxon>
        <taxon>Betaproteobacteria</taxon>
        <taxon>Burkholderiales</taxon>
        <taxon>Comamonadaceae</taxon>
        <taxon>Alicycliphilus</taxon>
    </lineage>
</organism>
<dbReference type="InterPro" id="IPR050638">
    <property type="entry name" value="AA-Vitamin_Transporters"/>
</dbReference>
<dbReference type="SUPFAM" id="SSF103481">
    <property type="entry name" value="Multidrug resistance efflux transporter EmrE"/>
    <property type="match status" value="2"/>
</dbReference>
<evidence type="ECO:0000256" key="6">
    <source>
        <dbReference type="SAM" id="Phobius"/>
    </source>
</evidence>
<evidence type="ECO:0000256" key="4">
    <source>
        <dbReference type="ARBA" id="ARBA00022989"/>
    </source>
</evidence>
<gene>
    <name evidence="8" type="ORF">CE154_020585</name>
</gene>
<evidence type="ECO:0000256" key="2">
    <source>
        <dbReference type="ARBA" id="ARBA00007362"/>
    </source>
</evidence>
<proteinExistence type="inferred from homology"/>
<feature type="transmembrane region" description="Helical" evidence="6">
    <location>
        <begin position="236"/>
        <end position="256"/>
    </location>
</feature>
<name>A0A3R7HTT6_9BURK</name>
<dbReference type="InterPro" id="IPR000620">
    <property type="entry name" value="EamA_dom"/>
</dbReference>
<feature type="domain" description="EamA" evidence="7">
    <location>
        <begin position="152"/>
        <end position="281"/>
    </location>
</feature>
<evidence type="ECO:0000259" key="7">
    <source>
        <dbReference type="Pfam" id="PF00892"/>
    </source>
</evidence>
<evidence type="ECO:0000313" key="8">
    <source>
        <dbReference type="EMBL" id="RKJ94701.1"/>
    </source>
</evidence>
<dbReference type="PANTHER" id="PTHR32322">
    <property type="entry name" value="INNER MEMBRANE TRANSPORTER"/>
    <property type="match status" value="1"/>
</dbReference>
<evidence type="ECO:0000256" key="5">
    <source>
        <dbReference type="ARBA" id="ARBA00023136"/>
    </source>
</evidence>
<protein>
    <submittedName>
        <fullName evidence="8">DMT family transporter</fullName>
    </submittedName>
</protein>
<dbReference type="GO" id="GO:0016020">
    <property type="term" value="C:membrane"/>
    <property type="evidence" value="ECO:0007669"/>
    <property type="project" value="UniProtKB-SubCell"/>
</dbReference>
<dbReference type="EMBL" id="NKDB02000005">
    <property type="protein sequence ID" value="RKJ94701.1"/>
    <property type="molecule type" value="Genomic_DNA"/>
</dbReference>
<feature type="transmembrane region" description="Helical" evidence="6">
    <location>
        <begin position="149"/>
        <end position="169"/>
    </location>
</feature>
<keyword evidence="5 6" id="KW-0472">Membrane</keyword>
<feature type="transmembrane region" description="Helical" evidence="6">
    <location>
        <begin position="181"/>
        <end position="198"/>
    </location>
</feature>
<comment type="caution">
    <text evidence="8">The sequence shown here is derived from an EMBL/GenBank/DDBJ whole genome shotgun (WGS) entry which is preliminary data.</text>
</comment>
<feature type="transmembrane region" description="Helical" evidence="6">
    <location>
        <begin position="38"/>
        <end position="58"/>
    </location>
</feature>
<evidence type="ECO:0000256" key="3">
    <source>
        <dbReference type="ARBA" id="ARBA00022692"/>
    </source>
</evidence>
<feature type="transmembrane region" description="Helical" evidence="6">
    <location>
        <begin position="12"/>
        <end position="32"/>
    </location>
</feature>
<feature type="transmembrane region" description="Helical" evidence="6">
    <location>
        <begin position="97"/>
        <end position="116"/>
    </location>
</feature>
<keyword evidence="3 6" id="KW-0812">Transmembrane</keyword>
<feature type="transmembrane region" description="Helical" evidence="6">
    <location>
        <begin position="123"/>
        <end position="143"/>
    </location>
</feature>
<dbReference type="Pfam" id="PF00892">
    <property type="entry name" value="EamA"/>
    <property type="match status" value="2"/>
</dbReference>
<feature type="transmembrane region" description="Helical" evidence="6">
    <location>
        <begin position="210"/>
        <end position="229"/>
    </location>
</feature>
<comment type="subcellular location">
    <subcellularLocation>
        <location evidence="1">Membrane</location>
        <topology evidence="1">Multi-pass membrane protein</topology>
    </subcellularLocation>
</comment>
<evidence type="ECO:0000313" key="9">
    <source>
        <dbReference type="Proteomes" id="UP000216225"/>
    </source>
</evidence>
<accession>A0A3R7HTT6</accession>